<feature type="transmembrane region" description="Helical" evidence="2">
    <location>
        <begin position="211"/>
        <end position="230"/>
    </location>
</feature>
<sequence>MSEQRGGALLRTMASSERATFLELFFDLVFVFALTRVSQRLITDLDGSGETMVAGVGRTLLLFLVLWHVWTITTWVTSRYEPERIVIQALVVGTAFGSLVLGVTLPRALEERALPFVLAYVVMMVGRPLVIVAALRGHPRRTVPLRLAAWAGTSAPLWLAGALLPGARLPLWVVALAVDYLGTYLGWPLPRLGRSRIRSWLVAGEHLAERYQQIFLIALGESVLVIGVAYSGERFSRQGAAAFTLAFLVTALLWRIYFHRAGFLLAEALRRAGSPGRLAESAAQTHLFMVLGVLAAAVGYELVIAHPFDPAEPRWLVFVAGGPVLFLAARSRFEYEIFGRISRSRLAGLLALVLLAPVLTAGPALLALGTVAGVLALVALADARHARGRPPESSASPLGREMRGEAGPEA</sequence>
<feature type="transmembrane region" description="Helical" evidence="2">
    <location>
        <begin position="171"/>
        <end position="190"/>
    </location>
</feature>
<evidence type="ECO:0000256" key="1">
    <source>
        <dbReference type="SAM" id="MobiDB-lite"/>
    </source>
</evidence>
<feature type="transmembrane region" description="Helical" evidence="2">
    <location>
        <begin position="147"/>
        <end position="165"/>
    </location>
</feature>
<feature type="transmembrane region" description="Helical" evidence="2">
    <location>
        <begin position="342"/>
        <end position="359"/>
    </location>
</feature>
<feature type="transmembrane region" description="Helical" evidence="2">
    <location>
        <begin position="21"/>
        <end position="39"/>
    </location>
</feature>
<keyword evidence="2" id="KW-0472">Membrane</keyword>
<evidence type="ECO:0000313" key="4">
    <source>
        <dbReference type="Proteomes" id="UP000199558"/>
    </source>
</evidence>
<reference evidence="4" key="1">
    <citation type="submission" date="2016-06" db="EMBL/GenBank/DDBJ databases">
        <authorList>
            <person name="Varghese N."/>
            <person name="Submissions Spin"/>
        </authorList>
    </citation>
    <scope>NUCLEOTIDE SEQUENCE [LARGE SCALE GENOMIC DNA]</scope>
    <source>
        <strain evidence="4">DSM 45794</strain>
    </source>
</reference>
<feature type="region of interest" description="Disordered" evidence="1">
    <location>
        <begin position="387"/>
        <end position="410"/>
    </location>
</feature>
<keyword evidence="2" id="KW-0812">Transmembrane</keyword>
<feature type="transmembrane region" description="Helical" evidence="2">
    <location>
        <begin position="85"/>
        <end position="105"/>
    </location>
</feature>
<dbReference type="RefSeq" id="WP_091579587.1">
    <property type="nucleotide sequence ID" value="NZ_FLRH01000004.1"/>
</dbReference>
<gene>
    <name evidence="3" type="ORF">GA0070622_5117</name>
</gene>
<dbReference type="Proteomes" id="UP000199558">
    <property type="component" value="Unassembled WGS sequence"/>
</dbReference>
<dbReference type="AlphaFoldDB" id="A0A1A9BGN2"/>
<dbReference type="STRING" id="946078.GA0070622_5117"/>
<feature type="transmembrane region" description="Helical" evidence="2">
    <location>
        <begin position="287"/>
        <end position="308"/>
    </location>
</feature>
<dbReference type="PANTHER" id="PTHR36840:SF1">
    <property type="entry name" value="BLL5714 PROTEIN"/>
    <property type="match status" value="1"/>
</dbReference>
<name>A0A1A9BGN2_9ACTN</name>
<dbReference type="InterPro" id="IPR010640">
    <property type="entry name" value="Low_temperature_requirement_A"/>
</dbReference>
<feature type="transmembrane region" description="Helical" evidence="2">
    <location>
        <begin position="314"/>
        <end position="330"/>
    </location>
</feature>
<dbReference type="PANTHER" id="PTHR36840">
    <property type="entry name" value="BLL5714 PROTEIN"/>
    <property type="match status" value="1"/>
</dbReference>
<dbReference type="OrthoDB" id="3403309at2"/>
<evidence type="ECO:0000256" key="2">
    <source>
        <dbReference type="SAM" id="Phobius"/>
    </source>
</evidence>
<feature type="transmembrane region" description="Helical" evidence="2">
    <location>
        <begin position="59"/>
        <end position="78"/>
    </location>
</feature>
<protein>
    <submittedName>
        <fullName evidence="3">Low temperature requirement protein LtrA</fullName>
    </submittedName>
</protein>
<dbReference type="EMBL" id="FLRH01000004">
    <property type="protein sequence ID" value="SBT68027.1"/>
    <property type="molecule type" value="Genomic_DNA"/>
</dbReference>
<keyword evidence="4" id="KW-1185">Reference proteome</keyword>
<proteinExistence type="predicted"/>
<organism evidence="3 4">
    <name type="scientific">Micromonospora sediminicola</name>
    <dbReference type="NCBI Taxonomy" id="946078"/>
    <lineage>
        <taxon>Bacteria</taxon>
        <taxon>Bacillati</taxon>
        <taxon>Actinomycetota</taxon>
        <taxon>Actinomycetes</taxon>
        <taxon>Micromonosporales</taxon>
        <taxon>Micromonosporaceae</taxon>
        <taxon>Micromonospora</taxon>
    </lineage>
</organism>
<keyword evidence="2" id="KW-1133">Transmembrane helix</keyword>
<feature type="transmembrane region" description="Helical" evidence="2">
    <location>
        <begin position="117"/>
        <end position="135"/>
    </location>
</feature>
<evidence type="ECO:0000313" key="3">
    <source>
        <dbReference type="EMBL" id="SBT68027.1"/>
    </source>
</evidence>
<accession>A0A1A9BGN2</accession>
<feature type="compositionally biased region" description="Basic and acidic residues" evidence="1">
    <location>
        <begin position="400"/>
        <end position="410"/>
    </location>
</feature>
<feature type="transmembrane region" description="Helical" evidence="2">
    <location>
        <begin position="242"/>
        <end position="266"/>
    </location>
</feature>
<dbReference type="Pfam" id="PF06772">
    <property type="entry name" value="LtrA"/>
    <property type="match status" value="1"/>
</dbReference>